<dbReference type="Gene3D" id="3.40.50.300">
    <property type="entry name" value="P-loop containing nucleotide triphosphate hydrolases"/>
    <property type="match status" value="1"/>
</dbReference>
<evidence type="ECO:0000313" key="4">
    <source>
        <dbReference type="EMBL" id="CAL4803856.1"/>
    </source>
</evidence>
<name>A0A9P1GLR7_9DINO</name>
<evidence type="ECO:0000256" key="1">
    <source>
        <dbReference type="SAM" id="MobiDB-lite"/>
    </source>
</evidence>
<dbReference type="Pfam" id="PF08142">
    <property type="entry name" value="AARP2CN"/>
    <property type="match status" value="1"/>
</dbReference>
<feature type="compositionally biased region" description="Basic and acidic residues" evidence="1">
    <location>
        <begin position="208"/>
        <end position="224"/>
    </location>
</feature>
<dbReference type="SUPFAM" id="SSF52540">
    <property type="entry name" value="P-loop containing nucleoside triphosphate hydrolases"/>
    <property type="match status" value="1"/>
</dbReference>
<dbReference type="SMART" id="SM00785">
    <property type="entry name" value="AARP2CN"/>
    <property type="match status" value="1"/>
</dbReference>
<accession>A0A9P1GLR7</accession>
<dbReference type="OrthoDB" id="447832at2759"/>
<dbReference type="PANTHER" id="PTHR12858:SF2">
    <property type="entry name" value="RIBOSOME BIOGENESIS PROTEIN BMS1 HOMOLOG"/>
    <property type="match status" value="1"/>
</dbReference>
<dbReference type="GO" id="GO:0000479">
    <property type="term" value="P:endonucleolytic cleavage of tricistronic rRNA transcript (SSU-rRNA, 5.8S rRNA, LSU-rRNA)"/>
    <property type="evidence" value="ECO:0007669"/>
    <property type="project" value="TreeGrafter"/>
</dbReference>
<dbReference type="GO" id="GO:0003924">
    <property type="term" value="F:GTPase activity"/>
    <property type="evidence" value="ECO:0007669"/>
    <property type="project" value="TreeGrafter"/>
</dbReference>
<dbReference type="GO" id="GO:0000462">
    <property type="term" value="P:maturation of SSU-rRNA from tricistronic rRNA transcript (SSU-rRNA, 5.8S rRNA, LSU-rRNA)"/>
    <property type="evidence" value="ECO:0007669"/>
    <property type="project" value="TreeGrafter"/>
</dbReference>
<dbReference type="GO" id="GO:0030686">
    <property type="term" value="C:90S preribosome"/>
    <property type="evidence" value="ECO:0007669"/>
    <property type="project" value="TreeGrafter"/>
</dbReference>
<organism evidence="3">
    <name type="scientific">Cladocopium goreaui</name>
    <dbReference type="NCBI Taxonomy" id="2562237"/>
    <lineage>
        <taxon>Eukaryota</taxon>
        <taxon>Sar</taxon>
        <taxon>Alveolata</taxon>
        <taxon>Dinophyceae</taxon>
        <taxon>Suessiales</taxon>
        <taxon>Symbiodiniaceae</taxon>
        <taxon>Cladocopium</taxon>
    </lineage>
</organism>
<feature type="region of interest" description="Disordered" evidence="1">
    <location>
        <begin position="201"/>
        <end position="226"/>
    </location>
</feature>
<dbReference type="FunFam" id="3.40.50.300:FF:005014">
    <property type="entry name" value="Ribosome biogenesis protein BMS1 homolog-related protein"/>
    <property type="match status" value="1"/>
</dbReference>
<proteinExistence type="predicted"/>
<dbReference type="InterPro" id="IPR039761">
    <property type="entry name" value="Bms1/Tsr1"/>
</dbReference>
<dbReference type="EMBL" id="CAMXCT010006589">
    <property type="protein sequence ID" value="CAI4016544.1"/>
    <property type="molecule type" value="Genomic_DNA"/>
</dbReference>
<feature type="domain" description="Bms1-type G" evidence="2">
    <location>
        <begin position="1"/>
        <end position="132"/>
    </location>
</feature>
<keyword evidence="5" id="KW-1185">Reference proteome</keyword>
<dbReference type="InterPro" id="IPR027417">
    <property type="entry name" value="P-loop_NTPase"/>
</dbReference>
<dbReference type="Proteomes" id="UP001152797">
    <property type="component" value="Unassembled WGS sequence"/>
</dbReference>
<dbReference type="PROSITE" id="PS51714">
    <property type="entry name" value="G_BMS1"/>
    <property type="match status" value="1"/>
</dbReference>
<dbReference type="GO" id="GO:0034511">
    <property type="term" value="F:U3 snoRNA binding"/>
    <property type="evidence" value="ECO:0007669"/>
    <property type="project" value="TreeGrafter"/>
</dbReference>
<gene>
    <name evidence="3" type="ORF">C1SCF055_LOCUS41273</name>
</gene>
<dbReference type="EMBL" id="CAMXCT030006589">
    <property type="protein sequence ID" value="CAL4803856.1"/>
    <property type="molecule type" value="Genomic_DNA"/>
</dbReference>
<dbReference type="AlphaFoldDB" id="A0A9P1GLR7"/>
<dbReference type="Pfam" id="PF22298">
    <property type="entry name" value="Tsr1_G-like"/>
    <property type="match status" value="1"/>
</dbReference>
<reference evidence="3" key="1">
    <citation type="submission" date="2022-10" db="EMBL/GenBank/DDBJ databases">
        <authorList>
            <person name="Chen Y."/>
            <person name="Dougan E. K."/>
            <person name="Chan C."/>
            <person name="Rhodes N."/>
            <person name="Thang M."/>
        </authorList>
    </citation>
    <scope>NUCLEOTIDE SEQUENCE</scope>
</reference>
<comment type="caution">
    <text evidence="3">The sequence shown here is derived from an EMBL/GenBank/DDBJ whole genome shotgun (WGS) entry which is preliminary data.</text>
</comment>
<protein>
    <submittedName>
        <fullName evidence="4">Ribosome biogenesis protein BMS1-like</fullName>
    </submittedName>
</protein>
<evidence type="ECO:0000259" key="2">
    <source>
        <dbReference type="PROSITE" id="PS51714"/>
    </source>
</evidence>
<reference evidence="4 5" key="2">
    <citation type="submission" date="2024-05" db="EMBL/GenBank/DDBJ databases">
        <authorList>
            <person name="Chen Y."/>
            <person name="Shah S."/>
            <person name="Dougan E. K."/>
            <person name="Thang M."/>
            <person name="Chan C."/>
        </authorList>
    </citation>
    <scope>NUCLEOTIDE SEQUENCE [LARGE SCALE GENOMIC DNA]</scope>
</reference>
<dbReference type="EMBL" id="CAMXCT020006589">
    <property type="protein sequence ID" value="CAL1169919.1"/>
    <property type="molecule type" value="Genomic_DNA"/>
</dbReference>
<dbReference type="GO" id="GO:0005634">
    <property type="term" value="C:nucleus"/>
    <property type="evidence" value="ECO:0007669"/>
    <property type="project" value="InterPro"/>
</dbReference>
<dbReference type="InterPro" id="IPR012948">
    <property type="entry name" value="AARP2CN"/>
</dbReference>
<evidence type="ECO:0000313" key="5">
    <source>
        <dbReference type="Proteomes" id="UP001152797"/>
    </source>
</evidence>
<dbReference type="GO" id="GO:0005525">
    <property type="term" value="F:GTP binding"/>
    <property type="evidence" value="ECO:0007669"/>
    <property type="project" value="TreeGrafter"/>
</dbReference>
<sequence length="297" mass="33639">MGGPVTLVSGRHRRLTIIECPQEMSAMLDLAKIADLVLLLIDASYGFELETFEFINILQVHGFPRVIGVLTHLDSFKENKQLRKVKKTMKHRFWAELYDGAKLFYLSGLQYGRYHRLEIQNLARFIAVQKAPILSWRQSHPYILALRWEDQTDPTLAETAPRRVDLYGYVYGGRLREGLEVHLPGVGDFNVAGIKKLSDPCPPPMETEAERRKAAARKPDEKPKTKNALRTLAERHRVVYAPGSDIGSITVDSEAGDPVDLWLCAQAVDTPKKALLIGRKWINHEILGNGCVFRQTK</sequence>
<evidence type="ECO:0000313" key="3">
    <source>
        <dbReference type="EMBL" id="CAI4016544.1"/>
    </source>
</evidence>
<dbReference type="PANTHER" id="PTHR12858">
    <property type="entry name" value="RIBOSOME BIOGENESIS PROTEIN"/>
    <property type="match status" value="1"/>
</dbReference>
<dbReference type="InterPro" id="IPR030387">
    <property type="entry name" value="G_Bms1/Tsr1_dom"/>
</dbReference>